<dbReference type="SUPFAM" id="SSF161070">
    <property type="entry name" value="SNF-like"/>
    <property type="match status" value="1"/>
</dbReference>
<organism evidence="2 3">
    <name type="scientific">Moraxella oculi</name>
    <dbReference type="NCBI Taxonomy" id="2940516"/>
    <lineage>
        <taxon>Bacteria</taxon>
        <taxon>Pseudomonadati</taxon>
        <taxon>Pseudomonadota</taxon>
        <taxon>Gammaproteobacteria</taxon>
        <taxon>Moraxellales</taxon>
        <taxon>Moraxellaceae</taxon>
        <taxon>Moraxella</taxon>
    </lineage>
</organism>
<feature type="transmembrane region" description="Helical" evidence="1">
    <location>
        <begin position="118"/>
        <end position="137"/>
    </location>
</feature>
<accession>A0ABW8U2R8</accession>
<keyword evidence="1" id="KW-0472">Membrane</keyword>
<dbReference type="EMBL" id="JBJJXE010000001">
    <property type="protein sequence ID" value="MFL1731471.1"/>
    <property type="molecule type" value="Genomic_DNA"/>
</dbReference>
<feature type="transmembrane region" description="Helical" evidence="1">
    <location>
        <begin position="246"/>
        <end position="265"/>
    </location>
</feature>
<evidence type="ECO:0000313" key="3">
    <source>
        <dbReference type="Proteomes" id="UP001624684"/>
    </source>
</evidence>
<feature type="transmembrane region" description="Helical" evidence="1">
    <location>
        <begin position="77"/>
        <end position="98"/>
    </location>
</feature>
<feature type="transmembrane region" description="Helical" evidence="1">
    <location>
        <begin position="297"/>
        <end position="321"/>
    </location>
</feature>
<reference evidence="2 3" key="1">
    <citation type="submission" date="2024-11" db="EMBL/GenBank/DDBJ databases">
        <title>First Report of Moraxella oculi in Brazil in an Infectious Bovine Keratoconjunctivitis Outbreak.</title>
        <authorList>
            <person name="Carvalho C.V."/>
            <person name="Domingues R."/>
            <person name="Coutinho C."/>
            <person name="Honorio N.T.B.S."/>
            <person name="Faza D.R.L.R."/>
            <person name="Carvalho W.A."/>
            <person name="Machado A.B.F."/>
            <person name="Martins M.F."/>
            <person name="Gaspar E.B."/>
        </authorList>
    </citation>
    <scope>NUCLEOTIDE SEQUENCE [LARGE SCALE GENOMIC DNA]</scope>
    <source>
        <strain evidence="2 3">2117LE</strain>
    </source>
</reference>
<feature type="transmembrane region" description="Helical" evidence="1">
    <location>
        <begin position="144"/>
        <end position="167"/>
    </location>
</feature>
<dbReference type="RefSeq" id="WP_407068364.1">
    <property type="nucleotide sequence ID" value="NZ_JBJJXE010000001.1"/>
</dbReference>
<keyword evidence="1" id="KW-0812">Transmembrane</keyword>
<keyword evidence="1" id="KW-1133">Transmembrane helix</keyword>
<feature type="transmembrane region" description="Helical" evidence="1">
    <location>
        <begin position="342"/>
        <end position="363"/>
    </location>
</feature>
<feature type="transmembrane region" description="Helical" evidence="1">
    <location>
        <begin position="179"/>
        <end position="199"/>
    </location>
</feature>
<proteinExistence type="predicted"/>
<gene>
    <name evidence="2" type="ORF">ACJHVH_00420</name>
</gene>
<protein>
    <recommendedName>
        <fullName evidence="4">ABC transporter permease</fullName>
    </recommendedName>
</protein>
<feature type="transmembrane region" description="Helical" evidence="1">
    <location>
        <begin position="220"/>
        <end position="240"/>
    </location>
</feature>
<sequence length="364" mass="39606">MFHRQTVFFVACALPLLFAHQLAPNMARELDFWLIWLMAMVLIGLPVLFAEFALSARSAQAPWLGMQKLTREADASVLWRIFAVLSVVLCVMVAANITARISSGFYVHFSDFAQSTHIPNFAISAGLMLVVLILSVLKSRLLPIGLLLIAVGALFSLFDGGFGNMISIPVMTKISLSEWSRAVVLALVSVGIGMGLYWFGSTTNAPQLVQSKKSLTGMILPIWLTQLIFGSLALLLGSAMVTPVSFAVSSIGAIFMASFLLSYAGGQLISRFGMVMGGLILLVLSLVFGLLPLSVIVMALSVFGLVSVLVLAIFVGFVMKISHLRKTLNFHSEARYNLWRMLIRIVVPASLIFAFIGLVMQWLA</sequence>
<dbReference type="InterPro" id="IPR037272">
    <property type="entry name" value="SNS_sf"/>
</dbReference>
<evidence type="ECO:0000256" key="1">
    <source>
        <dbReference type="SAM" id="Phobius"/>
    </source>
</evidence>
<evidence type="ECO:0000313" key="2">
    <source>
        <dbReference type="EMBL" id="MFL1731471.1"/>
    </source>
</evidence>
<dbReference type="Proteomes" id="UP001624684">
    <property type="component" value="Unassembled WGS sequence"/>
</dbReference>
<feature type="transmembrane region" description="Helical" evidence="1">
    <location>
        <begin position="35"/>
        <end position="56"/>
    </location>
</feature>
<name>A0ABW8U2R8_9GAMM</name>
<evidence type="ECO:0008006" key="4">
    <source>
        <dbReference type="Google" id="ProtNLM"/>
    </source>
</evidence>
<keyword evidence="3" id="KW-1185">Reference proteome</keyword>
<comment type="caution">
    <text evidence="2">The sequence shown here is derived from an EMBL/GenBank/DDBJ whole genome shotgun (WGS) entry which is preliminary data.</text>
</comment>
<feature type="transmembrane region" description="Helical" evidence="1">
    <location>
        <begin position="272"/>
        <end position="291"/>
    </location>
</feature>